<dbReference type="InterPro" id="IPR055385">
    <property type="entry name" value="GpJ_HDII-ins2"/>
</dbReference>
<feature type="compositionally biased region" description="Basic residues" evidence="2">
    <location>
        <begin position="1"/>
        <end position="29"/>
    </location>
</feature>
<dbReference type="SUPFAM" id="SSF51055">
    <property type="entry name" value="Carbohydrate binding domain"/>
    <property type="match status" value="1"/>
</dbReference>
<dbReference type="SMART" id="SM00495">
    <property type="entry name" value="ChtBD3"/>
    <property type="match status" value="1"/>
</dbReference>
<dbReference type="CDD" id="cd12215">
    <property type="entry name" value="ChiC_BD"/>
    <property type="match status" value="1"/>
</dbReference>
<gene>
    <name evidence="4" type="ORF">V7S98_02525</name>
</gene>
<dbReference type="Pfam" id="PF24801">
    <property type="entry name" value="FNIII-A_GpJ"/>
    <property type="match status" value="1"/>
</dbReference>
<dbReference type="InterPro" id="IPR036573">
    <property type="entry name" value="CBM_sf_5/12"/>
</dbReference>
<accession>A0ABU8QN59</accession>
<feature type="region of interest" description="Disordered" evidence="2">
    <location>
        <begin position="1"/>
        <end position="34"/>
    </location>
</feature>
<dbReference type="Pfam" id="PF09327">
    <property type="entry name" value="Phage_Tail_Tip"/>
    <property type="match status" value="1"/>
</dbReference>
<protein>
    <submittedName>
        <fullName evidence="4">Phage tail protein</fullName>
    </submittedName>
</protein>
<reference evidence="4 5" key="1">
    <citation type="submission" date="2024-02" db="EMBL/GenBank/DDBJ databases">
        <title>Identification of pathogenicity and growth-promoting function of Pseudomonas putida variant.</title>
        <authorList>
            <person name="Sun J."/>
        </authorList>
    </citation>
    <scope>NUCLEOTIDE SEQUENCE [LARGE SCALE GENOMIC DNA]</scope>
    <source>
        <strain evidence="4 5">A03</strain>
    </source>
</reference>
<dbReference type="Pfam" id="PF13550">
    <property type="entry name" value="Phage-tail_3"/>
    <property type="match status" value="1"/>
</dbReference>
<dbReference type="PANTHER" id="PTHR36251:SF2">
    <property type="entry name" value="GIFSY-2 PROPHAGE HOST SPECIFICITY PROTEIN J, PHAGE LAMBDA"/>
    <property type="match status" value="1"/>
</dbReference>
<dbReference type="InterPro" id="IPR015406">
    <property type="entry name" value="GpJ_CSF"/>
</dbReference>
<evidence type="ECO:0000256" key="1">
    <source>
        <dbReference type="ARBA" id="ARBA00022801"/>
    </source>
</evidence>
<evidence type="ECO:0000259" key="3">
    <source>
        <dbReference type="SMART" id="SM00495"/>
    </source>
</evidence>
<keyword evidence="5" id="KW-1185">Reference proteome</keyword>
<keyword evidence="1" id="KW-0378">Hydrolase</keyword>
<dbReference type="InterPro" id="IPR036116">
    <property type="entry name" value="FN3_sf"/>
</dbReference>
<dbReference type="RefSeq" id="WP_339598177.1">
    <property type="nucleotide sequence ID" value="NZ_JBBHLC010000003.1"/>
</dbReference>
<dbReference type="InterPro" id="IPR003610">
    <property type="entry name" value="CBM5/12"/>
</dbReference>
<dbReference type="EMBL" id="JBBHLC010000003">
    <property type="protein sequence ID" value="MEJ5862093.1"/>
    <property type="molecule type" value="Genomic_DNA"/>
</dbReference>
<evidence type="ECO:0000313" key="4">
    <source>
        <dbReference type="EMBL" id="MEJ5862093.1"/>
    </source>
</evidence>
<dbReference type="InterPro" id="IPR053171">
    <property type="entry name" value="Viral_Tip_Attach_Protein"/>
</dbReference>
<dbReference type="Proteomes" id="UP001380290">
    <property type="component" value="Unassembled WGS sequence"/>
</dbReference>
<name>A0ABU8QN59_9PSED</name>
<evidence type="ECO:0000313" key="5">
    <source>
        <dbReference type="Proteomes" id="UP001380290"/>
    </source>
</evidence>
<dbReference type="Gene3D" id="2.10.10.20">
    <property type="entry name" value="Carbohydrate-binding module superfamily 5/12"/>
    <property type="match status" value="1"/>
</dbReference>
<feature type="domain" description="Chitin-binding type-3" evidence="3">
    <location>
        <begin position="898"/>
        <end position="941"/>
    </location>
</feature>
<dbReference type="SUPFAM" id="SSF49265">
    <property type="entry name" value="Fibronectin type III"/>
    <property type="match status" value="1"/>
</dbReference>
<sequence>MSSVKRKPKVAAKPRRRVSGAKGGGKKQRQPSIAANSIPSIATARMVYLWSWGPIVGPVNGLRSVKLDGTPVQAEDGTINFPGVKWQFRNGELNQDRLEGVSESSNEIDVQQELRSTTPWLHTVTNSMVDAVRVRFSWPVLQSQDSSGNISGVTVRYAVDVSTDGGPFIELLTSSVSRKNVTKYERSHRIELPEGSRWTLRARRTSANSGSSLVQDGMYVEAVAEVVDSDQEYPLTAVSCVEYDAQAFGGDIAKIAVLMRGRIVRVPMNYDPETRTYATSGAGTSGGIWDGSFKEAYTNNPAWVFYDLALHPYYGLGDRIDQSMINRWALYRIAQYCDQLVPDGKGGQEPRFTCNLYLQKQADAWAVLQDLAAIFHGLAYWDGNQITINADMPQDPVYNYATSQIIGDGAIKYVGSKWRDRNSLAMVSFDDPDQGFETDKEPVFDEDAVAEYGVRETSVEAVGCTSRGQAQRAGKWALLSEQLQLRSATARVGLDGYIPKPGTVISLADPMFAGRANGGRIAAVAGRAITLDRDVEMPTGARLLVNLPSGKSEARQVRSVAGRVVTVMADYSEVPEAECGWVLDYDDLKVMQFYVRNVTRPEWHQFQLELIQYEPSKFDYIDHGAMIDDRPVSVLPPGVQDAPARVLISDSAAIDQGIAITTMTIAWDAAPGAVAYDVEWKWGDRDWVKVPRTGELLVDIRGVYAGQYLARVRAVSSMEVSSLPTSSMLTDVQGKTTPPPAVAFLRTTGEVLGIRLDWGFPEGAGDTAYTEMQMASESTGQNPVAMGQFAYPTSTYLHSGMGAAVVRFFRSRLIDKTGNVGAWSEWTYGQSSADSNALLEYLDGKINGSHLGQQLAGEIGKISGDGAGSVNERLQAGDKALQEQIDSLSVQLADLAGAPDWDATQLYLAGSLVKFDGKLYQAKIDVPAGTPVTDAGYWEFMGDYASLGDLVTALAVRVDNVETSVEEINGELTAIASRMLGVEAAVAPNMAGALDGWRPGETGSYAGAWSIYSAFAAGDMAIAKQVDEVKAQVGGNLSRVVRTVETLTDDVSALARDNETLTAQVGETKAMAEDTAEVVVDLNGDIRATRNIKVGVDDNGTYYGAGMGLSVENTPEGMQSMIVFLADLFAVMHQPGGVPKSVFAINNGQVFMNSAIINQADIINLIITGELKSANYIQGEQGIRINFLTNEFEINGVQPGQGRMNITNQLVQVYDTNRLRVRLGIWG</sequence>
<comment type="caution">
    <text evidence="4">The sequence shown here is derived from an EMBL/GenBank/DDBJ whole genome shotgun (WGS) entry which is preliminary data.</text>
</comment>
<organism evidence="4 5">
    <name type="scientific">Pseudomonas farsensis</name>
    <dbReference type="NCBI Taxonomy" id="2745492"/>
    <lineage>
        <taxon>Bacteria</taxon>
        <taxon>Pseudomonadati</taxon>
        <taxon>Pseudomonadota</taxon>
        <taxon>Gammaproteobacteria</taxon>
        <taxon>Pseudomonadales</taxon>
        <taxon>Pseudomonadaceae</taxon>
        <taxon>Pseudomonas</taxon>
    </lineage>
</organism>
<proteinExistence type="predicted"/>
<evidence type="ECO:0000256" key="2">
    <source>
        <dbReference type="SAM" id="MobiDB-lite"/>
    </source>
</evidence>
<dbReference type="PANTHER" id="PTHR36251">
    <property type="entry name" value="FELS-1 PROPHAGE HOST SPECIFICITY PROTEIN-RELATED"/>
    <property type="match status" value="1"/>
</dbReference>
<dbReference type="InterPro" id="IPR032876">
    <property type="entry name" value="J_dom"/>
</dbReference>